<dbReference type="PANTHER" id="PTHR23028:SF53">
    <property type="entry name" value="ACYL_TRANSF_3 DOMAIN-CONTAINING PROTEIN"/>
    <property type="match status" value="1"/>
</dbReference>
<evidence type="ECO:0000313" key="3">
    <source>
        <dbReference type="EMBL" id="QKJ30984.1"/>
    </source>
</evidence>
<protein>
    <submittedName>
        <fullName evidence="3">Acyltransferase</fullName>
    </submittedName>
</protein>
<dbReference type="GO" id="GO:0016747">
    <property type="term" value="F:acyltransferase activity, transferring groups other than amino-acyl groups"/>
    <property type="evidence" value="ECO:0007669"/>
    <property type="project" value="InterPro"/>
</dbReference>
<dbReference type="GO" id="GO:0000271">
    <property type="term" value="P:polysaccharide biosynthetic process"/>
    <property type="evidence" value="ECO:0007669"/>
    <property type="project" value="TreeGrafter"/>
</dbReference>
<feature type="transmembrane region" description="Helical" evidence="1">
    <location>
        <begin position="85"/>
        <end position="104"/>
    </location>
</feature>
<feature type="transmembrane region" description="Helical" evidence="1">
    <location>
        <begin position="12"/>
        <end position="31"/>
    </location>
</feature>
<feature type="transmembrane region" description="Helical" evidence="1">
    <location>
        <begin position="223"/>
        <end position="241"/>
    </location>
</feature>
<feature type="transmembrane region" description="Helical" evidence="1">
    <location>
        <begin position="248"/>
        <end position="266"/>
    </location>
</feature>
<organism evidence="3 4">
    <name type="scientific">Mucilaginibacter mali</name>
    <dbReference type="NCBI Taxonomy" id="2740462"/>
    <lineage>
        <taxon>Bacteria</taxon>
        <taxon>Pseudomonadati</taxon>
        <taxon>Bacteroidota</taxon>
        <taxon>Sphingobacteriia</taxon>
        <taxon>Sphingobacteriales</taxon>
        <taxon>Sphingobacteriaceae</taxon>
        <taxon>Mucilaginibacter</taxon>
    </lineage>
</organism>
<keyword evidence="1" id="KW-0812">Transmembrane</keyword>
<keyword evidence="4" id="KW-1185">Reference proteome</keyword>
<feature type="transmembrane region" description="Helical" evidence="1">
    <location>
        <begin position="158"/>
        <end position="179"/>
    </location>
</feature>
<evidence type="ECO:0000256" key="1">
    <source>
        <dbReference type="SAM" id="Phobius"/>
    </source>
</evidence>
<dbReference type="InterPro" id="IPR050879">
    <property type="entry name" value="Acyltransferase_3"/>
</dbReference>
<sequence length="370" mass="43049">MTTENLRNNNFDLLRFLLATLVIFSHCYVIYYGKLFDIEPGMILTRNQTDLGGIAVDFFFIISGFLILQSYLYSGGIFKYLKKRFLRIYPGYFVAFVLSILLFGPLGTLPDHSMASLKHYFVTIDKKLLLLNIFTLQKPVGGQCFTWLPLKAQLNESLWTIEYEFICYLLLPLLLFRWLIGKKWPIVASFIVIYVAVILQHFFPSAVTEKHFPVALLYVVDPVLIPRLMVYFLAGACFYLYKEKIRRVDSIALIAFVITVISCVWIKAIDLVLPFTGTYLVFYLAFHPRIKFHSFAKKGDLSYGMYLYAWPVQQLLTYFLYKHLSPVRLFVLAVPLTYLLAWLSWHCVEKVFLQFKNRRVAPKAAVLNHP</sequence>
<keyword evidence="3" id="KW-0012">Acyltransferase</keyword>
<dbReference type="InterPro" id="IPR002656">
    <property type="entry name" value="Acyl_transf_3_dom"/>
</dbReference>
<dbReference type="PANTHER" id="PTHR23028">
    <property type="entry name" value="ACETYLTRANSFERASE"/>
    <property type="match status" value="1"/>
</dbReference>
<dbReference type="Proteomes" id="UP000505355">
    <property type="component" value="Chromosome"/>
</dbReference>
<evidence type="ECO:0000313" key="4">
    <source>
        <dbReference type="Proteomes" id="UP000505355"/>
    </source>
</evidence>
<evidence type="ECO:0000259" key="2">
    <source>
        <dbReference type="Pfam" id="PF01757"/>
    </source>
</evidence>
<name>A0A7D4QC41_9SPHI</name>
<keyword evidence="3" id="KW-0808">Transferase</keyword>
<dbReference type="GO" id="GO:0016020">
    <property type="term" value="C:membrane"/>
    <property type="evidence" value="ECO:0007669"/>
    <property type="project" value="TreeGrafter"/>
</dbReference>
<dbReference type="RefSeq" id="WP_173415653.1">
    <property type="nucleotide sequence ID" value="NZ_CP054139.1"/>
</dbReference>
<feature type="transmembrane region" description="Helical" evidence="1">
    <location>
        <begin position="186"/>
        <end position="203"/>
    </location>
</feature>
<accession>A0A7D4QC41</accession>
<dbReference type="AlphaFoldDB" id="A0A7D4QC41"/>
<reference evidence="3 4" key="1">
    <citation type="submission" date="2020-05" db="EMBL/GenBank/DDBJ databases">
        <title>Mucilaginibacter mali sp. nov.</title>
        <authorList>
            <person name="Kim H.S."/>
            <person name="Lee K.C."/>
            <person name="Suh M.K."/>
            <person name="Kim J.-S."/>
            <person name="Han K.-I."/>
            <person name="Eom M.K."/>
            <person name="Shin Y.K."/>
            <person name="Lee J.-S."/>
        </authorList>
    </citation>
    <scope>NUCLEOTIDE SEQUENCE [LARGE SCALE GENOMIC DNA]</scope>
    <source>
        <strain evidence="3 4">G2-14</strain>
    </source>
</reference>
<keyword evidence="1" id="KW-0472">Membrane</keyword>
<gene>
    <name evidence="3" type="ORF">HQ865_14895</name>
</gene>
<dbReference type="EMBL" id="CP054139">
    <property type="protein sequence ID" value="QKJ30984.1"/>
    <property type="molecule type" value="Genomic_DNA"/>
</dbReference>
<dbReference type="Pfam" id="PF01757">
    <property type="entry name" value="Acyl_transf_3"/>
    <property type="match status" value="1"/>
</dbReference>
<keyword evidence="1" id="KW-1133">Transmembrane helix</keyword>
<proteinExistence type="predicted"/>
<feature type="transmembrane region" description="Helical" evidence="1">
    <location>
        <begin position="327"/>
        <end position="348"/>
    </location>
</feature>
<feature type="transmembrane region" description="Helical" evidence="1">
    <location>
        <begin position="51"/>
        <end position="73"/>
    </location>
</feature>
<dbReference type="KEGG" id="mmab:HQ865_14895"/>
<feature type="domain" description="Acyltransferase 3" evidence="2">
    <location>
        <begin position="9"/>
        <end position="345"/>
    </location>
</feature>